<feature type="domain" description="tRNA/rRNA methyltransferase SpoU type" evidence="3">
    <location>
        <begin position="13"/>
        <end position="157"/>
    </location>
</feature>
<keyword evidence="1" id="KW-0489">Methyltransferase</keyword>
<keyword evidence="2" id="KW-0808">Transferase</keyword>
<gene>
    <name evidence="4" type="ORF">ADN00_02165</name>
</gene>
<evidence type="ECO:0000259" key="3">
    <source>
        <dbReference type="Pfam" id="PF00588"/>
    </source>
</evidence>
<dbReference type="InterPro" id="IPR029028">
    <property type="entry name" value="Alpha/beta_knot_MTases"/>
</dbReference>
<dbReference type="SUPFAM" id="SSF75217">
    <property type="entry name" value="alpha/beta knot"/>
    <property type="match status" value="1"/>
</dbReference>
<dbReference type="GO" id="GO:0032259">
    <property type="term" value="P:methylation"/>
    <property type="evidence" value="ECO:0007669"/>
    <property type="project" value="UniProtKB-KW"/>
</dbReference>
<dbReference type="PANTHER" id="PTHR46429:SF1">
    <property type="entry name" value="23S RRNA (GUANOSINE-2'-O-)-METHYLTRANSFERASE RLMB"/>
    <property type="match status" value="1"/>
</dbReference>
<comment type="caution">
    <text evidence="4">The sequence shown here is derived from an EMBL/GenBank/DDBJ whole genome shotgun (WGS) entry which is preliminary data.</text>
</comment>
<protein>
    <recommendedName>
        <fullName evidence="3">tRNA/rRNA methyltransferase SpoU type domain-containing protein</fullName>
    </recommendedName>
</protein>
<dbReference type="Gene3D" id="3.40.1280.10">
    <property type="match status" value="1"/>
</dbReference>
<dbReference type="Proteomes" id="UP000050417">
    <property type="component" value="Unassembled WGS sequence"/>
</dbReference>
<proteinExistence type="predicted"/>
<evidence type="ECO:0000256" key="1">
    <source>
        <dbReference type="ARBA" id="ARBA00022603"/>
    </source>
</evidence>
<sequence>MTRTSQTAPVPRIEVMLDNIRSTFNVGAMFRSCDGAQIAHIHLCGTSPTPEHPKIAKTSLGAELSVPWSYHRNGLQAAQHLKDRGYLVWSLEGGENAVSLFKSRFPSVQPPLLLVVGNEVTGVDPGILRISDQIVYLPMSGAKESLNVAIAFGIAVYFLRFKV</sequence>
<evidence type="ECO:0000313" key="5">
    <source>
        <dbReference type="Proteomes" id="UP000050417"/>
    </source>
</evidence>
<organism evidence="4 5">
    <name type="scientific">Ornatilinea apprima</name>
    <dbReference type="NCBI Taxonomy" id="1134406"/>
    <lineage>
        <taxon>Bacteria</taxon>
        <taxon>Bacillati</taxon>
        <taxon>Chloroflexota</taxon>
        <taxon>Anaerolineae</taxon>
        <taxon>Anaerolineales</taxon>
        <taxon>Anaerolineaceae</taxon>
        <taxon>Ornatilinea</taxon>
    </lineage>
</organism>
<dbReference type="InterPro" id="IPR029026">
    <property type="entry name" value="tRNA_m1G_MTases_N"/>
</dbReference>
<dbReference type="CDD" id="cd18097">
    <property type="entry name" value="SpoU-like"/>
    <property type="match status" value="1"/>
</dbReference>
<evidence type="ECO:0000313" key="4">
    <source>
        <dbReference type="EMBL" id="KPL79808.1"/>
    </source>
</evidence>
<reference evidence="4 5" key="1">
    <citation type="submission" date="2015-07" db="EMBL/GenBank/DDBJ databases">
        <title>Genome sequence of Ornatilinea apprima DSM 23815.</title>
        <authorList>
            <person name="Hemp J."/>
            <person name="Ward L.M."/>
            <person name="Pace L.A."/>
            <person name="Fischer W.W."/>
        </authorList>
    </citation>
    <scope>NUCLEOTIDE SEQUENCE [LARGE SCALE GENOMIC DNA]</scope>
    <source>
        <strain evidence="4 5">P3M-1</strain>
    </source>
</reference>
<name>A0A0P6XWI1_9CHLR</name>
<accession>A0A0P6XWI1</accession>
<dbReference type="EMBL" id="LGCL01000009">
    <property type="protein sequence ID" value="KPL79808.1"/>
    <property type="molecule type" value="Genomic_DNA"/>
</dbReference>
<dbReference type="PANTHER" id="PTHR46429">
    <property type="entry name" value="23S RRNA (GUANOSINE-2'-O-)-METHYLTRANSFERASE RLMB"/>
    <property type="match status" value="1"/>
</dbReference>
<dbReference type="Pfam" id="PF00588">
    <property type="entry name" value="SpoU_methylase"/>
    <property type="match status" value="1"/>
</dbReference>
<dbReference type="GO" id="GO:0005829">
    <property type="term" value="C:cytosol"/>
    <property type="evidence" value="ECO:0007669"/>
    <property type="project" value="TreeGrafter"/>
</dbReference>
<evidence type="ECO:0000256" key="2">
    <source>
        <dbReference type="ARBA" id="ARBA00022679"/>
    </source>
</evidence>
<dbReference type="GO" id="GO:0003723">
    <property type="term" value="F:RNA binding"/>
    <property type="evidence" value="ECO:0007669"/>
    <property type="project" value="InterPro"/>
</dbReference>
<dbReference type="InterPro" id="IPR004441">
    <property type="entry name" value="rRNA_MeTrfase_TrmH"/>
</dbReference>
<dbReference type="AlphaFoldDB" id="A0A0P6XWI1"/>
<dbReference type="InterPro" id="IPR001537">
    <property type="entry name" value="SpoU_MeTrfase"/>
</dbReference>
<dbReference type="STRING" id="1134406.ADN00_02165"/>
<dbReference type="GO" id="GO:0006396">
    <property type="term" value="P:RNA processing"/>
    <property type="evidence" value="ECO:0007669"/>
    <property type="project" value="InterPro"/>
</dbReference>
<keyword evidence="5" id="KW-1185">Reference proteome</keyword>
<dbReference type="GO" id="GO:0008173">
    <property type="term" value="F:RNA methyltransferase activity"/>
    <property type="evidence" value="ECO:0007669"/>
    <property type="project" value="InterPro"/>
</dbReference>